<dbReference type="Gene3D" id="1.10.357.10">
    <property type="entry name" value="Tetracycline Repressor, domain 2"/>
    <property type="match status" value="1"/>
</dbReference>
<feature type="DNA-binding region" description="H-T-H motif" evidence="2">
    <location>
        <begin position="34"/>
        <end position="53"/>
    </location>
</feature>
<dbReference type="Pfam" id="PF00440">
    <property type="entry name" value="TetR_N"/>
    <property type="match status" value="1"/>
</dbReference>
<dbReference type="InterPro" id="IPR001647">
    <property type="entry name" value="HTH_TetR"/>
</dbReference>
<keyword evidence="1 2" id="KW-0238">DNA-binding</keyword>
<evidence type="ECO:0000256" key="2">
    <source>
        <dbReference type="PROSITE-ProRule" id="PRU00335"/>
    </source>
</evidence>
<evidence type="ECO:0000256" key="1">
    <source>
        <dbReference type="ARBA" id="ARBA00023125"/>
    </source>
</evidence>
<feature type="domain" description="HTH tetR-type" evidence="3">
    <location>
        <begin position="11"/>
        <end position="71"/>
    </location>
</feature>
<gene>
    <name evidence="4" type="ORF">WMO41_07580</name>
</gene>
<dbReference type="InterPro" id="IPR009057">
    <property type="entry name" value="Homeodomain-like_sf"/>
</dbReference>
<dbReference type="SUPFAM" id="SSF46689">
    <property type="entry name" value="Homeodomain-like"/>
    <property type="match status" value="1"/>
</dbReference>
<name>A0ABV1HN43_9FIRM</name>
<dbReference type="EMBL" id="JBBMFJ010000013">
    <property type="protein sequence ID" value="MEQ2563023.1"/>
    <property type="molecule type" value="Genomic_DNA"/>
</dbReference>
<keyword evidence="5" id="KW-1185">Reference proteome</keyword>
<dbReference type="Proteomes" id="UP001437460">
    <property type="component" value="Unassembled WGS sequence"/>
</dbReference>
<dbReference type="PANTHER" id="PTHR43479">
    <property type="entry name" value="ACREF/ENVCD OPERON REPRESSOR-RELATED"/>
    <property type="match status" value="1"/>
</dbReference>
<dbReference type="PANTHER" id="PTHR43479:SF11">
    <property type="entry name" value="ACREF_ENVCD OPERON REPRESSOR-RELATED"/>
    <property type="match status" value="1"/>
</dbReference>
<comment type="caution">
    <text evidence="4">The sequence shown here is derived from an EMBL/GenBank/DDBJ whole genome shotgun (WGS) entry which is preliminary data.</text>
</comment>
<evidence type="ECO:0000313" key="4">
    <source>
        <dbReference type="EMBL" id="MEQ2563023.1"/>
    </source>
</evidence>
<evidence type="ECO:0000313" key="5">
    <source>
        <dbReference type="Proteomes" id="UP001437460"/>
    </source>
</evidence>
<dbReference type="PROSITE" id="PS50977">
    <property type="entry name" value="HTH_TETR_2"/>
    <property type="match status" value="1"/>
</dbReference>
<organism evidence="4 5">
    <name type="scientific">Ventrimonas faecis</name>
    <dbReference type="NCBI Taxonomy" id="3133170"/>
    <lineage>
        <taxon>Bacteria</taxon>
        <taxon>Bacillati</taxon>
        <taxon>Bacillota</taxon>
        <taxon>Clostridia</taxon>
        <taxon>Lachnospirales</taxon>
        <taxon>Lachnospiraceae</taxon>
        <taxon>Ventrimonas</taxon>
    </lineage>
</organism>
<evidence type="ECO:0000259" key="3">
    <source>
        <dbReference type="PROSITE" id="PS50977"/>
    </source>
</evidence>
<protein>
    <submittedName>
        <fullName evidence="4">TetR/AcrR family transcriptional regulator</fullName>
    </submittedName>
</protein>
<proteinExistence type="predicted"/>
<dbReference type="RefSeq" id="WP_349229236.1">
    <property type="nucleotide sequence ID" value="NZ_JBBMFJ010000013.1"/>
</dbReference>
<sequence>MPTERFYRLPEAKKQVIRQAAIKEFARVPFEKASINQIIQNADISRGSFYTYFEDKQDVVRYIFEDNARQMQECCERELERNGGDLFGMLEWLFEFTIHKLEESKEMIELVRNVCSYQENTRAMGFEIGYRPPMGSPGKEEMTQWLAKRIRMEQFTRRSEEGLNVVLQLGVTSLILAVRFYYEQPDQLDQIRKRYLDSLEVIKHGALIS</sequence>
<dbReference type="InterPro" id="IPR050624">
    <property type="entry name" value="HTH-type_Tx_Regulator"/>
</dbReference>
<accession>A0ABV1HN43</accession>
<reference evidence="4 5" key="1">
    <citation type="submission" date="2024-03" db="EMBL/GenBank/DDBJ databases">
        <title>Human intestinal bacterial collection.</title>
        <authorList>
            <person name="Pauvert C."/>
            <person name="Hitch T.C.A."/>
            <person name="Clavel T."/>
        </authorList>
    </citation>
    <scope>NUCLEOTIDE SEQUENCE [LARGE SCALE GENOMIC DNA]</scope>
    <source>
        <strain evidence="4 5">CLA-AP-H27</strain>
    </source>
</reference>